<name>A0ABY9TQX1_9GAMM</name>
<feature type="domain" description="Polysaccharide chain length determinant N-terminal" evidence="18">
    <location>
        <begin position="13"/>
        <end position="105"/>
    </location>
</feature>
<protein>
    <recommendedName>
        <fullName evidence="4">non-specific protein-tyrosine kinase</fullName>
        <ecNumber evidence="4">2.7.10.2</ecNumber>
    </recommendedName>
</protein>
<feature type="transmembrane region" description="Helical" evidence="17">
    <location>
        <begin position="442"/>
        <end position="462"/>
    </location>
</feature>
<keyword evidence="12 17" id="KW-1133">Transmembrane helix</keyword>
<dbReference type="Proteomes" id="UP001258994">
    <property type="component" value="Chromosome"/>
</dbReference>
<evidence type="ECO:0000259" key="19">
    <source>
        <dbReference type="Pfam" id="PF13614"/>
    </source>
</evidence>
<dbReference type="EC" id="2.7.10.2" evidence="4"/>
<evidence type="ECO:0000256" key="4">
    <source>
        <dbReference type="ARBA" id="ARBA00011903"/>
    </source>
</evidence>
<evidence type="ECO:0000256" key="3">
    <source>
        <dbReference type="ARBA" id="ARBA00008883"/>
    </source>
</evidence>
<keyword evidence="7 21" id="KW-0808">Transferase</keyword>
<keyword evidence="5" id="KW-1003">Cell membrane</keyword>
<evidence type="ECO:0000256" key="2">
    <source>
        <dbReference type="ARBA" id="ARBA00007316"/>
    </source>
</evidence>
<dbReference type="PANTHER" id="PTHR32309:SF13">
    <property type="entry name" value="FERRIC ENTEROBACTIN TRANSPORT PROTEIN FEPE"/>
    <property type="match status" value="1"/>
</dbReference>
<evidence type="ECO:0000259" key="18">
    <source>
        <dbReference type="Pfam" id="PF02706"/>
    </source>
</evidence>
<organism evidence="21 22">
    <name type="scientific">Thalassotalea psychrophila</name>
    <dbReference type="NCBI Taxonomy" id="3065647"/>
    <lineage>
        <taxon>Bacteria</taxon>
        <taxon>Pseudomonadati</taxon>
        <taxon>Pseudomonadota</taxon>
        <taxon>Gammaproteobacteria</taxon>
        <taxon>Alteromonadales</taxon>
        <taxon>Colwelliaceae</taxon>
        <taxon>Thalassotalea</taxon>
    </lineage>
</organism>
<evidence type="ECO:0000313" key="21">
    <source>
        <dbReference type="EMBL" id="WNC71208.1"/>
    </source>
</evidence>
<evidence type="ECO:0000256" key="10">
    <source>
        <dbReference type="ARBA" id="ARBA00022777"/>
    </source>
</evidence>
<evidence type="ECO:0000256" key="13">
    <source>
        <dbReference type="ARBA" id="ARBA00023136"/>
    </source>
</evidence>
<accession>A0ABY9TQX1</accession>
<dbReference type="InterPro" id="IPR027417">
    <property type="entry name" value="P-loop_NTPase"/>
</dbReference>
<evidence type="ECO:0000256" key="15">
    <source>
        <dbReference type="ARBA" id="ARBA00051245"/>
    </source>
</evidence>
<feature type="domain" description="AAA" evidence="19">
    <location>
        <begin position="552"/>
        <end position="679"/>
    </location>
</feature>
<comment type="subcellular location">
    <subcellularLocation>
        <location evidence="1">Cell inner membrane</location>
        <topology evidence="1">Multi-pass membrane protein</topology>
    </subcellularLocation>
</comment>
<evidence type="ECO:0000256" key="7">
    <source>
        <dbReference type="ARBA" id="ARBA00022679"/>
    </source>
</evidence>
<evidence type="ECO:0000256" key="9">
    <source>
        <dbReference type="ARBA" id="ARBA00022741"/>
    </source>
</evidence>
<evidence type="ECO:0000256" key="14">
    <source>
        <dbReference type="ARBA" id="ARBA00023137"/>
    </source>
</evidence>
<keyword evidence="14" id="KW-0829">Tyrosine-protein kinase</keyword>
<keyword evidence="6" id="KW-0997">Cell inner membrane</keyword>
<dbReference type="GO" id="GO:0004715">
    <property type="term" value="F:non-membrane spanning protein tyrosine kinase activity"/>
    <property type="evidence" value="ECO:0007669"/>
    <property type="project" value="UniProtKB-EC"/>
</dbReference>
<comment type="similarity">
    <text evidence="2">Belongs to the CpsD/CapB family.</text>
</comment>
<sequence>MAEQFSKEESFNDEIDLKHLWQIIYRSKWRIIALSVVVTLFAIIFAQSRTPIYVASSTMLIEQEQSKVVELNDIYNEGDSRQEYYYTQLEIITSTPIAEKVVRDLNLVEHPLFNQPPKPKSRWQAFKELLNPPPPSKPVTKEQQQQNKFDGIVGYVLGGMSASPISKTELVIISFQSEDPEFAALAANAIAKAYINNHMDVNLQRVEKSATWLNHSLAGLKEKLIASEDKLQDFEEANSLVDLGGIKSLAAKEIEQLSKNVLTAKQVEEQTGNIYALLNASKDEQETLANLPEVLNHPNLKIVHQQKLDVENKIIELSLTYGLKHPKMIAANAELNKVLDNINNKISRLIASIGSDYRTAQKQTKQAENALAEAKVRYQKLTRVDSTRRELKQDVDTNDKLYQAFFNRLKETAELQGFETSIGRIIDPATVPYSPAKPNKKLIVVLAFMLSVMVGVGATLLLEAFNSTIRSVSDIETRLHQNLLGIVPLVGSNLETKKQQQQFAEQVEHYHFFTGDDHAFSEAVRTLRTSLQLLNLDNTVQVVSITSTIPSEGKTLVTANLAFAVGQLQKTIIIDTDLRKPKVAKNFKIKGPGLSDFIAGNNTLEQCITTDKESNIDVLPAGTLPPNPQELLASNQFKQLIHDLRQRYDKIIIDTPPILAVSDAMIVAKQSDATLYVIKAASTKESQIKASLKRLNQANLNIGGVVLNQVDLQKAIDYEEFSGYYDQYGYTNA</sequence>
<dbReference type="Gene3D" id="3.40.50.300">
    <property type="entry name" value="P-loop containing nucleotide triphosphate hydrolases"/>
    <property type="match status" value="1"/>
</dbReference>
<dbReference type="CDD" id="cd05387">
    <property type="entry name" value="BY-kinase"/>
    <property type="match status" value="1"/>
</dbReference>
<evidence type="ECO:0000259" key="20">
    <source>
        <dbReference type="Pfam" id="PF13807"/>
    </source>
</evidence>
<dbReference type="Pfam" id="PF13807">
    <property type="entry name" value="GNVR"/>
    <property type="match status" value="1"/>
</dbReference>
<proteinExistence type="inferred from homology"/>
<dbReference type="Pfam" id="PF13614">
    <property type="entry name" value="AAA_31"/>
    <property type="match status" value="1"/>
</dbReference>
<keyword evidence="13 17" id="KW-0472">Membrane</keyword>
<keyword evidence="22" id="KW-1185">Reference proteome</keyword>
<evidence type="ECO:0000313" key="22">
    <source>
        <dbReference type="Proteomes" id="UP001258994"/>
    </source>
</evidence>
<dbReference type="RefSeq" id="WP_348390343.1">
    <property type="nucleotide sequence ID" value="NZ_CP134145.1"/>
</dbReference>
<evidence type="ECO:0000256" key="8">
    <source>
        <dbReference type="ARBA" id="ARBA00022692"/>
    </source>
</evidence>
<keyword evidence="10" id="KW-0418">Kinase</keyword>
<gene>
    <name evidence="21" type="ORF">RGQ13_13890</name>
</gene>
<evidence type="ECO:0000256" key="6">
    <source>
        <dbReference type="ARBA" id="ARBA00022519"/>
    </source>
</evidence>
<dbReference type="InterPro" id="IPR050445">
    <property type="entry name" value="Bact_polysacc_biosynth/exp"/>
</dbReference>
<dbReference type="NCBIfam" id="TIGR01007">
    <property type="entry name" value="eps_fam"/>
    <property type="match status" value="1"/>
</dbReference>
<feature type="domain" description="Tyrosine-protein kinase G-rich" evidence="20">
    <location>
        <begin position="391"/>
        <end position="462"/>
    </location>
</feature>
<evidence type="ECO:0000256" key="16">
    <source>
        <dbReference type="SAM" id="Coils"/>
    </source>
</evidence>
<keyword evidence="11" id="KW-0067">ATP-binding</keyword>
<evidence type="ECO:0000256" key="12">
    <source>
        <dbReference type="ARBA" id="ARBA00022989"/>
    </source>
</evidence>
<dbReference type="InterPro" id="IPR003856">
    <property type="entry name" value="LPS_length_determ_N"/>
</dbReference>
<dbReference type="SUPFAM" id="SSF52540">
    <property type="entry name" value="P-loop containing nucleoside triphosphate hydrolases"/>
    <property type="match status" value="1"/>
</dbReference>
<keyword evidence="9" id="KW-0547">Nucleotide-binding</keyword>
<comment type="similarity">
    <text evidence="3">Belongs to the etk/wzc family.</text>
</comment>
<feature type="transmembrane region" description="Helical" evidence="17">
    <location>
        <begin position="29"/>
        <end position="46"/>
    </location>
</feature>
<feature type="coiled-coil region" evidence="16">
    <location>
        <begin position="332"/>
        <end position="384"/>
    </location>
</feature>
<evidence type="ECO:0000256" key="17">
    <source>
        <dbReference type="SAM" id="Phobius"/>
    </source>
</evidence>
<dbReference type="InterPro" id="IPR025669">
    <property type="entry name" value="AAA_dom"/>
</dbReference>
<keyword evidence="16" id="KW-0175">Coiled coil</keyword>
<evidence type="ECO:0000256" key="11">
    <source>
        <dbReference type="ARBA" id="ARBA00022840"/>
    </source>
</evidence>
<evidence type="ECO:0000256" key="1">
    <source>
        <dbReference type="ARBA" id="ARBA00004429"/>
    </source>
</evidence>
<evidence type="ECO:0000256" key="5">
    <source>
        <dbReference type="ARBA" id="ARBA00022475"/>
    </source>
</evidence>
<comment type="catalytic activity">
    <reaction evidence="15">
        <text>L-tyrosyl-[protein] + ATP = O-phospho-L-tyrosyl-[protein] + ADP + H(+)</text>
        <dbReference type="Rhea" id="RHEA:10596"/>
        <dbReference type="Rhea" id="RHEA-COMP:10136"/>
        <dbReference type="Rhea" id="RHEA-COMP:20101"/>
        <dbReference type="ChEBI" id="CHEBI:15378"/>
        <dbReference type="ChEBI" id="CHEBI:30616"/>
        <dbReference type="ChEBI" id="CHEBI:46858"/>
        <dbReference type="ChEBI" id="CHEBI:61978"/>
        <dbReference type="ChEBI" id="CHEBI:456216"/>
        <dbReference type="EC" id="2.7.10.2"/>
    </reaction>
</comment>
<reference evidence="22" key="1">
    <citation type="submission" date="2023-09" db="EMBL/GenBank/DDBJ databases">
        <authorList>
            <person name="Li S."/>
            <person name="Li X."/>
            <person name="Zhang C."/>
            <person name="Zhao Z."/>
        </authorList>
    </citation>
    <scope>NUCLEOTIDE SEQUENCE [LARGE SCALE GENOMIC DNA]</scope>
    <source>
        <strain evidence="22">SQ149</strain>
    </source>
</reference>
<dbReference type="Pfam" id="PF02706">
    <property type="entry name" value="Wzz"/>
    <property type="match status" value="1"/>
</dbReference>
<dbReference type="InterPro" id="IPR005702">
    <property type="entry name" value="Wzc-like_C"/>
</dbReference>
<dbReference type="InterPro" id="IPR032807">
    <property type="entry name" value="GNVR"/>
</dbReference>
<dbReference type="PANTHER" id="PTHR32309">
    <property type="entry name" value="TYROSINE-PROTEIN KINASE"/>
    <property type="match status" value="1"/>
</dbReference>
<keyword evidence="8 17" id="KW-0812">Transmembrane</keyword>
<dbReference type="EMBL" id="CP134145">
    <property type="protein sequence ID" value="WNC71208.1"/>
    <property type="molecule type" value="Genomic_DNA"/>
</dbReference>